<evidence type="ECO:0000313" key="1">
    <source>
        <dbReference type="EMBL" id="ACP35102.1"/>
    </source>
</evidence>
<proteinExistence type="predicted"/>
<evidence type="ECO:0000313" key="2">
    <source>
        <dbReference type="Proteomes" id="UP000001747"/>
    </source>
</evidence>
<name>C3MNY9_SACI2</name>
<dbReference type="RefSeq" id="WP_012713469.1">
    <property type="nucleotide sequence ID" value="NC_012589.1"/>
</dbReference>
<organism evidence="1 2">
    <name type="scientific">Saccharolobus islandicus (strain L.S.2.15 / Lassen #1)</name>
    <name type="common">Sulfolobus islandicus</name>
    <dbReference type="NCBI Taxonomy" id="429572"/>
    <lineage>
        <taxon>Archaea</taxon>
        <taxon>Thermoproteota</taxon>
        <taxon>Thermoprotei</taxon>
        <taxon>Sulfolobales</taxon>
        <taxon>Sulfolobaceae</taxon>
        <taxon>Saccharolobus</taxon>
    </lineage>
</organism>
<dbReference type="GeneID" id="84063407"/>
<dbReference type="KEGG" id="sis:LS215_2979"/>
<reference evidence="1 2" key="1">
    <citation type="journal article" date="2009" name="Proc. Natl. Acad. Sci. U.S.A.">
        <title>Biogeography of the Sulfolobus islandicus pan-genome.</title>
        <authorList>
            <person name="Reno M.L."/>
            <person name="Held N.L."/>
            <person name="Fields C.J."/>
            <person name="Burke P.V."/>
            <person name="Whitaker R.J."/>
        </authorList>
    </citation>
    <scope>NUCLEOTIDE SEQUENCE [LARGE SCALE GENOMIC DNA]</scope>
    <source>
        <strain evidence="2">L.S.2.15 / Lassen #1</strain>
    </source>
</reference>
<accession>C3MNY9</accession>
<dbReference type="Proteomes" id="UP000001747">
    <property type="component" value="Chromosome"/>
</dbReference>
<protein>
    <submittedName>
        <fullName evidence="1">Uncharacterized protein</fullName>
    </submittedName>
</protein>
<dbReference type="AlphaFoldDB" id="C3MNY9"/>
<gene>
    <name evidence="1" type="ordered locus">LS215_2979</name>
</gene>
<dbReference type="EMBL" id="CP001399">
    <property type="protein sequence ID" value="ACP35102.1"/>
    <property type="molecule type" value="Genomic_DNA"/>
</dbReference>
<dbReference type="HOGENOM" id="CLU_3245515_0_0_2"/>
<sequence>MLYQKRIISKSIKIRLGLGRKYFTEYEDYIKKGDPIHASGKA</sequence>